<feature type="signal peptide" evidence="1">
    <location>
        <begin position="1"/>
        <end position="22"/>
    </location>
</feature>
<evidence type="ECO:0008006" key="4">
    <source>
        <dbReference type="Google" id="ProtNLM"/>
    </source>
</evidence>
<organism evidence="2 3">
    <name type="scientific">Alcaligenes parafaecalis</name>
    <dbReference type="NCBI Taxonomy" id="171260"/>
    <lineage>
        <taxon>Bacteria</taxon>
        <taxon>Pseudomonadati</taxon>
        <taxon>Pseudomonadota</taxon>
        <taxon>Betaproteobacteria</taxon>
        <taxon>Burkholderiales</taxon>
        <taxon>Alcaligenaceae</taxon>
        <taxon>Alcaligenes</taxon>
    </lineage>
</organism>
<keyword evidence="1" id="KW-0732">Signal</keyword>
<keyword evidence="3" id="KW-1185">Reference proteome</keyword>
<dbReference type="Proteomes" id="UP001209916">
    <property type="component" value="Unassembled WGS sequence"/>
</dbReference>
<evidence type="ECO:0000313" key="3">
    <source>
        <dbReference type="Proteomes" id="UP001209916"/>
    </source>
</evidence>
<gene>
    <name evidence="2" type="ORF">OSH09_01145</name>
</gene>
<protein>
    <recommendedName>
        <fullName evidence="4">Lipoprotein</fullName>
    </recommendedName>
</protein>
<dbReference type="PROSITE" id="PS51257">
    <property type="entry name" value="PROKAR_LIPOPROTEIN"/>
    <property type="match status" value="1"/>
</dbReference>
<comment type="caution">
    <text evidence="2">The sequence shown here is derived from an EMBL/GenBank/DDBJ whole genome shotgun (WGS) entry which is preliminary data.</text>
</comment>
<sequence length="121" mass="13193">MKKLVLLLTLSSLLAACTSAQMNMLMGVRKQTYNDINAEWVGSTEEALISKWGPPTKSYALESGAKIVSYEHIWGPISSYSVCVEKFMIEKGVVTKWGISNCPSKASGTLPKDTPIPQPTL</sequence>
<evidence type="ECO:0000256" key="1">
    <source>
        <dbReference type="SAM" id="SignalP"/>
    </source>
</evidence>
<reference evidence="2 3" key="1">
    <citation type="submission" date="2022-11" db="EMBL/GenBank/DDBJ databases">
        <title>Biodiversity and phylogenetic relationships of bacteria.</title>
        <authorList>
            <person name="Machado R.A.R."/>
            <person name="Bhat A."/>
            <person name="Loulou A."/>
            <person name="Kallel S."/>
        </authorList>
    </citation>
    <scope>NUCLEOTIDE SEQUENCE [LARGE SCALE GENOMIC DNA]</scope>
    <source>
        <strain evidence="2 3">DSM 13975</strain>
    </source>
</reference>
<evidence type="ECO:0000313" key="2">
    <source>
        <dbReference type="EMBL" id="MCX5462771.1"/>
    </source>
</evidence>
<proteinExistence type="predicted"/>
<feature type="chain" id="PRO_5045570145" description="Lipoprotein" evidence="1">
    <location>
        <begin position="23"/>
        <end position="121"/>
    </location>
</feature>
<dbReference type="EMBL" id="JAPKNA010000001">
    <property type="protein sequence ID" value="MCX5462771.1"/>
    <property type="molecule type" value="Genomic_DNA"/>
</dbReference>
<accession>A0ABT3VH16</accession>
<name>A0ABT3VH16_9BURK</name>
<dbReference type="RefSeq" id="WP_266119878.1">
    <property type="nucleotide sequence ID" value="NZ_JAPKNA010000001.1"/>
</dbReference>